<dbReference type="Proteomes" id="UP001378592">
    <property type="component" value="Unassembled WGS sequence"/>
</dbReference>
<evidence type="ECO:0000256" key="5">
    <source>
        <dbReference type="ARBA" id="ARBA00034489"/>
    </source>
</evidence>
<keyword evidence="3" id="KW-0949">S-adenosyl-L-methionine</keyword>
<evidence type="ECO:0000256" key="2">
    <source>
        <dbReference type="ARBA" id="ARBA00022679"/>
    </source>
</evidence>
<dbReference type="InterPro" id="IPR005636">
    <property type="entry name" value="DTW"/>
</dbReference>
<feature type="domain" description="DTW" evidence="7">
    <location>
        <begin position="21"/>
        <end position="217"/>
    </location>
</feature>
<dbReference type="Pfam" id="PF03942">
    <property type="entry name" value="DTW"/>
    <property type="match status" value="1"/>
</dbReference>
<evidence type="ECO:0000259" key="7">
    <source>
        <dbReference type="SMART" id="SM01144"/>
    </source>
</evidence>
<dbReference type="PANTHER" id="PTHR21392:SF0">
    <property type="entry name" value="TRNA-URIDINE AMINOCARBOXYPROPYLTRANSFERASE 2"/>
    <property type="match status" value="1"/>
</dbReference>
<evidence type="ECO:0000313" key="8">
    <source>
        <dbReference type="EMBL" id="KAK7866664.1"/>
    </source>
</evidence>
<proteinExistence type="inferred from homology"/>
<dbReference type="InterPro" id="IPR039262">
    <property type="entry name" value="DTWD2/TAPT"/>
</dbReference>
<comment type="similarity">
    <text evidence="5">Belongs to the TDD superfamily. DTWD2 family.</text>
</comment>
<organism evidence="8 9">
    <name type="scientific">Gryllus longicercus</name>
    <dbReference type="NCBI Taxonomy" id="2509291"/>
    <lineage>
        <taxon>Eukaryota</taxon>
        <taxon>Metazoa</taxon>
        <taxon>Ecdysozoa</taxon>
        <taxon>Arthropoda</taxon>
        <taxon>Hexapoda</taxon>
        <taxon>Insecta</taxon>
        <taxon>Pterygota</taxon>
        <taxon>Neoptera</taxon>
        <taxon>Polyneoptera</taxon>
        <taxon>Orthoptera</taxon>
        <taxon>Ensifera</taxon>
        <taxon>Gryllidea</taxon>
        <taxon>Grylloidea</taxon>
        <taxon>Gryllidae</taxon>
        <taxon>Gryllinae</taxon>
        <taxon>Gryllus</taxon>
    </lineage>
</organism>
<evidence type="ECO:0000256" key="1">
    <source>
        <dbReference type="ARBA" id="ARBA00012386"/>
    </source>
</evidence>
<evidence type="ECO:0000256" key="3">
    <source>
        <dbReference type="ARBA" id="ARBA00022691"/>
    </source>
</evidence>
<evidence type="ECO:0000256" key="4">
    <source>
        <dbReference type="ARBA" id="ARBA00022694"/>
    </source>
</evidence>
<dbReference type="SMART" id="SM01144">
    <property type="entry name" value="DTW"/>
    <property type="match status" value="1"/>
</dbReference>
<sequence>MTEEIEVWEDLSGIPADPPKMRDKCSRCKRPSVVCWCPFLPSTPLQIRSRIVLLQHPAEERRCLRTAPMLCLSLAPGTCLVYRGKRFPSNRHDGLEGILKSENSILLYPSKEAVEFQNLPLLGSNDDPYNLVIIDGTWPQAKAIYHASPMLHHLKQVKLVSAGISEYVIRTQPTDGCLSTLEAAAQALASLEQRVDIINVLLQPMKALCTFQLDHGAVTHQSKEFRIKNDTYPKQIGKRLERLLRQAEASNGNIS</sequence>
<comment type="catalytic activity">
    <reaction evidence="6">
        <text>a uridine in tRNA + S-adenosyl-L-methionine = a 3-[(3S)-3-amino-3-carboxypropyl]uridine in tRNA + S-methyl-5'-thioadenosine + H(+)</text>
        <dbReference type="Rhea" id="RHEA:62432"/>
        <dbReference type="Rhea" id="RHEA-COMP:13339"/>
        <dbReference type="Rhea" id="RHEA-COMP:16092"/>
        <dbReference type="ChEBI" id="CHEBI:15378"/>
        <dbReference type="ChEBI" id="CHEBI:17509"/>
        <dbReference type="ChEBI" id="CHEBI:59789"/>
        <dbReference type="ChEBI" id="CHEBI:65315"/>
        <dbReference type="ChEBI" id="CHEBI:82930"/>
        <dbReference type="EC" id="2.5.1.25"/>
    </reaction>
</comment>
<name>A0AAN9VYU1_9ORTH</name>
<evidence type="ECO:0000256" key="6">
    <source>
        <dbReference type="ARBA" id="ARBA00048718"/>
    </source>
</evidence>
<reference evidence="8 9" key="1">
    <citation type="submission" date="2024-03" db="EMBL/GenBank/DDBJ databases">
        <title>The genome assembly and annotation of the cricket Gryllus longicercus Weissman &amp; Gray.</title>
        <authorList>
            <person name="Szrajer S."/>
            <person name="Gray D."/>
            <person name="Ylla G."/>
        </authorList>
    </citation>
    <scope>NUCLEOTIDE SEQUENCE [LARGE SCALE GENOMIC DNA]</scope>
    <source>
        <strain evidence="8">DAG 2021-001</strain>
        <tissue evidence="8">Whole body minus gut</tissue>
    </source>
</reference>
<dbReference type="EC" id="2.5.1.25" evidence="1"/>
<dbReference type="GO" id="GO:0016432">
    <property type="term" value="F:tRNA-uridine aminocarboxypropyltransferase activity"/>
    <property type="evidence" value="ECO:0007669"/>
    <property type="project" value="UniProtKB-EC"/>
</dbReference>
<gene>
    <name evidence="8" type="ORF">R5R35_000277</name>
</gene>
<keyword evidence="4" id="KW-0819">tRNA processing</keyword>
<comment type="caution">
    <text evidence="8">The sequence shown here is derived from an EMBL/GenBank/DDBJ whole genome shotgun (WGS) entry which is preliminary data.</text>
</comment>
<dbReference type="PANTHER" id="PTHR21392">
    <property type="entry name" value="TRNA-URIDINE AMINOCARBOXYPROPYLTRANSFERASE 2"/>
    <property type="match status" value="1"/>
</dbReference>
<keyword evidence="9" id="KW-1185">Reference proteome</keyword>
<evidence type="ECO:0000313" key="9">
    <source>
        <dbReference type="Proteomes" id="UP001378592"/>
    </source>
</evidence>
<dbReference type="AlphaFoldDB" id="A0AAN9VYU1"/>
<dbReference type="GO" id="GO:0008033">
    <property type="term" value="P:tRNA processing"/>
    <property type="evidence" value="ECO:0007669"/>
    <property type="project" value="UniProtKB-KW"/>
</dbReference>
<protein>
    <recommendedName>
        <fullName evidence="1">tRNA-uridine aminocarboxypropyltransferase</fullName>
        <ecNumber evidence="1">2.5.1.25</ecNumber>
    </recommendedName>
</protein>
<keyword evidence="2" id="KW-0808">Transferase</keyword>
<dbReference type="EMBL" id="JAZDUA010000141">
    <property type="protein sequence ID" value="KAK7866664.1"/>
    <property type="molecule type" value="Genomic_DNA"/>
</dbReference>
<accession>A0AAN9VYU1</accession>